<dbReference type="AlphaFoldDB" id="A0A9X2J980"/>
<gene>
    <name evidence="1" type="ORF">MO867_18675</name>
</gene>
<sequence length="110" mass="12402">MGWYYNESTGEPQRGLEITMISITDLKSNTAYALDAQQTTDEDGRLRVELYTDHAIKVTAAVLALEIKYLAADAYYSKVYFVSAIIPTGLHIVGMLRIDSDLHWLPERTC</sequence>
<comment type="caution">
    <text evidence="1">The sequence shown here is derived from an EMBL/GenBank/DDBJ whole genome shotgun (WGS) entry which is preliminary data.</text>
</comment>
<dbReference type="EMBL" id="JALBWM010000127">
    <property type="protein sequence ID" value="MCO1336361.1"/>
    <property type="molecule type" value="Genomic_DNA"/>
</dbReference>
<evidence type="ECO:0000313" key="1">
    <source>
        <dbReference type="EMBL" id="MCO1336361.1"/>
    </source>
</evidence>
<organism evidence="1 2">
    <name type="scientific">Microbulbifer okhotskensis</name>
    <dbReference type="NCBI Taxonomy" id="2926617"/>
    <lineage>
        <taxon>Bacteria</taxon>
        <taxon>Pseudomonadati</taxon>
        <taxon>Pseudomonadota</taxon>
        <taxon>Gammaproteobacteria</taxon>
        <taxon>Cellvibrionales</taxon>
        <taxon>Microbulbiferaceae</taxon>
        <taxon>Microbulbifer</taxon>
    </lineage>
</organism>
<protein>
    <submittedName>
        <fullName evidence="1">Uncharacterized protein</fullName>
    </submittedName>
</protein>
<accession>A0A9X2J980</accession>
<name>A0A9X2J980_9GAMM</name>
<proteinExistence type="predicted"/>
<reference evidence="1" key="1">
    <citation type="journal article" date="2022" name="Arch. Microbiol.">
        <title>Microbulbifer okhotskensis sp. nov., isolated from a deep bottom sediment of the Okhotsk Sea.</title>
        <authorList>
            <person name="Romanenko L."/>
            <person name="Kurilenko V."/>
            <person name="Otstavnykh N."/>
            <person name="Velansky P."/>
            <person name="Isaeva M."/>
            <person name="Mikhailov V."/>
        </authorList>
    </citation>
    <scope>NUCLEOTIDE SEQUENCE</scope>
    <source>
        <strain evidence="1">OS29</strain>
    </source>
</reference>
<evidence type="ECO:0000313" key="2">
    <source>
        <dbReference type="Proteomes" id="UP001139028"/>
    </source>
</evidence>
<dbReference type="Proteomes" id="UP001139028">
    <property type="component" value="Unassembled WGS sequence"/>
</dbReference>
<keyword evidence="2" id="KW-1185">Reference proteome</keyword>